<sequence length="87" mass="9484">MKRLLIISSILALAACSAEPGSEQWCEAKQEQPKSEWTASDAGTYAKNCIIDGMEVGSEKWCEDLAGKPKGEWTANEASTYAKHCVM</sequence>
<proteinExistence type="predicted"/>
<reference evidence="1 2" key="1">
    <citation type="submission" date="2019-03" db="EMBL/GenBank/DDBJ databases">
        <title>Seongchinamella monodicae gen. nov., sp. nov., a novel member of the Gammaproteobacteria isolated from a tidal mudflat of beach.</title>
        <authorList>
            <person name="Yang H.G."/>
            <person name="Kang J.W."/>
            <person name="Lee S.D."/>
        </authorList>
    </citation>
    <scope>NUCLEOTIDE SEQUENCE [LARGE SCALE GENOMIC DNA]</scope>
    <source>
        <strain evidence="1 2">GH4-78</strain>
    </source>
</reference>
<keyword evidence="2" id="KW-1185">Reference proteome</keyword>
<dbReference type="Proteomes" id="UP000295554">
    <property type="component" value="Unassembled WGS sequence"/>
</dbReference>
<protein>
    <submittedName>
        <fullName evidence="1">DUF3012 domain-containing protein</fullName>
    </submittedName>
</protein>
<accession>A0A4R5LVY2</accession>
<dbReference type="OrthoDB" id="5609437at2"/>
<dbReference type="InterPro" id="IPR021379">
    <property type="entry name" value="DUF3012"/>
</dbReference>
<dbReference type="RefSeq" id="WP_133210092.1">
    <property type="nucleotide sequence ID" value="NZ_SMSE01000001.1"/>
</dbReference>
<gene>
    <name evidence="1" type="ORF">E2F43_04715</name>
</gene>
<evidence type="ECO:0000313" key="1">
    <source>
        <dbReference type="EMBL" id="TDG15537.1"/>
    </source>
</evidence>
<evidence type="ECO:0000313" key="2">
    <source>
        <dbReference type="Proteomes" id="UP000295554"/>
    </source>
</evidence>
<name>A0A4R5LVY2_9GAMM</name>
<organism evidence="1 2">
    <name type="scientific">Seongchinamella unica</name>
    <dbReference type="NCBI Taxonomy" id="2547392"/>
    <lineage>
        <taxon>Bacteria</taxon>
        <taxon>Pseudomonadati</taxon>
        <taxon>Pseudomonadota</taxon>
        <taxon>Gammaproteobacteria</taxon>
        <taxon>Cellvibrionales</taxon>
        <taxon>Halieaceae</taxon>
        <taxon>Seongchinamella</taxon>
    </lineage>
</organism>
<comment type="caution">
    <text evidence="1">The sequence shown here is derived from an EMBL/GenBank/DDBJ whole genome shotgun (WGS) entry which is preliminary data.</text>
</comment>
<dbReference type="Pfam" id="PF11216">
    <property type="entry name" value="DUF3012"/>
    <property type="match status" value="2"/>
</dbReference>
<dbReference type="EMBL" id="SMSE01000001">
    <property type="protein sequence ID" value="TDG15537.1"/>
    <property type="molecule type" value="Genomic_DNA"/>
</dbReference>
<dbReference type="PROSITE" id="PS51257">
    <property type="entry name" value="PROKAR_LIPOPROTEIN"/>
    <property type="match status" value="1"/>
</dbReference>
<dbReference type="AlphaFoldDB" id="A0A4R5LVY2"/>